<feature type="compositionally biased region" description="Basic and acidic residues" evidence="5">
    <location>
        <begin position="41"/>
        <end position="56"/>
    </location>
</feature>
<dbReference type="EMBL" id="AY925002">
    <property type="protein sequence ID" value="AAY21192.1"/>
    <property type="molecule type" value="mRNA"/>
</dbReference>
<evidence type="ECO:0000313" key="8">
    <source>
        <dbReference type="EMBL" id="QLA09618.1"/>
    </source>
</evidence>
<dbReference type="SUPFAM" id="SSF55315">
    <property type="entry name" value="L30e-like"/>
    <property type="match status" value="1"/>
</dbReference>
<comment type="similarity">
    <text evidence="1 4">Belongs to the eukaryotic ribosomal protein eL8 family.</text>
</comment>
<dbReference type="PANTHER" id="PTHR23105">
    <property type="entry name" value="RIBOSOMAL PROTEIN L7AE FAMILY MEMBER"/>
    <property type="match status" value="1"/>
</dbReference>
<reference evidence="9" key="3">
    <citation type="journal article" date="2020" name="Nucleic Acids Res.">
        <title>Cryo-EM structure of the highly atypical cytoplasmic ribosome of Euglena gracilis.</title>
        <authorList>
            <person name="Matzov D."/>
            <person name="Taoka M."/>
            <person name="Nobe Y."/>
            <person name="Yamauchi Y."/>
            <person name="Halfon Y."/>
            <person name="Asis N."/>
            <person name="Zimermann E."/>
            <person name="Rozenberg H."/>
            <person name="Bashan A."/>
            <person name="Bhushan S."/>
            <person name="Isobe T."/>
            <person name="Gray M.W."/>
            <person name="Yonath A."/>
            <person name="Shalev-Benami M."/>
        </authorList>
    </citation>
    <scope>STRUCTURE BY ELECTRON MICROSCOPY (3.15 ANGSTROMS)</scope>
</reference>
<dbReference type="InterPro" id="IPR029064">
    <property type="entry name" value="Ribosomal_eL30-like_sf"/>
</dbReference>
<sequence>MGPKKAAAQPAASAKKAAPKVAPKKGSKSKDATGKKPAGKKGKDGKGKKAEAEVKKAGKPVQLFESRPKNFSVGQDLQPKRDLSRFVRWPAYIKRQRQKRILLKRLRVPPAINQFNHTVDRHLKKELFKFALKYKPESSFERRSRLKKEAEAKLKDPKAPASVPGPRVYSGAQRVFRLVEQKRAKLVLIAHDVDPIEIVLCLPALCRKQGIPWCIVKGKANLGKLVGLKTATSLAFVDIKNGDKTDFEKLTQSVKLAYNDKYEELSRKWGGLRLSKKSKQKMAKKKRIAAANAAK</sequence>
<reference evidence="7" key="1">
    <citation type="journal article" date="2005" name="Nucleic Acids Res.">
        <title>Unusual features of fibrillarin cDNA and gene structure in Euglena gracilis: evolutionary conservation of core proteins and structural predictions for methylation-guide box C/D snoRNPs throughout the domain Eucarya.</title>
        <authorList>
            <person name="Russell A.G."/>
            <person name="Watanabe Y."/>
            <person name="Charette J.M."/>
            <person name="Gray M.W."/>
        </authorList>
    </citation>
    <scope>NUCLEOTIDE SEQUENCE</scope>
    <source>
        <strain evidence="7">Z</strain>
    </source>
</reference>
<dbReference type="PRINTS" id="PR00881">
    <property type="entry name" value="L7ARS6FAMILY"/>
</dbReference>
<evidence type="ECO:0007829" key="9">
    <source>
        <dbReference type="PDB" id="6ZJ3"/>
    </source>
</evidence>
<dbReference type="GO" id="GO:0003723">
    <property type="term" value="F:RNA binding"/>
    <property type="evidence" value="ECO:0007669"/>
    <property type="project" value="UniProtKB-UniRule"/>
</dbReference>
<organism evidence="7">
    <name type="scientific">Euglena gracilis</name>
    <dbReference type="NCBI Taxonomy" id="3039"/>
    <lineage>
        <taxon>Eukaryota</taxon>
        <taxon>Discoba</taxon>
        <taxon>Euglenozoa</taxon>
        <taxon>Euglenida</taxon>
        <taxon>Spirocuta</taxon>
        <taxon>Euglenophyceae</taxon>
        <taxon>Euglenales</taxon>
        <taxon>Euglenaceae</taxon>
        <taxon>Euglena</taxon>
    </lineage>
</organism>
<dbReference type="PDB" id="6ZJ3">
    <property type="method" value="EM"/>
    <property type="resolution" value="3.15 A"/>
    <property type="chains" value="LV=1-295"/>
</dbReference>
<dbReference type="Gene3D" id="3.30.1330.30">
    <property type="match status" value="1"/>
</dbReference>
<reference evidence="7" key="2">
    <citation type="submission" date="2005-02" db="EMBL/GenBank/DDBJ databases">
        <title>An ancient spliceosomal intron in the Rpl7A gene.</title>
        <authorList>
            <person name="Russell A.G."/>
            <person name="Shutt T.E."/>
            <person name="Watkins R.F."/>
            <person name="Gray M.W."/>
        </authorList>
    </citation>
    <scope>NUCLEOTIDE SEQUENCE</scope>
    <source>
        <strain evidence="7">Z</strain>
    </source>
</reference>
<proteinExistence type="evidence at protein level"/>
<dbReference type="InterPro" id="IPR050257">
    <property type="entry name" value="eL8/uL1-like"/>
</dbReference>
<evidence type="ECO:0000256" key="4">
    <source>
        <dbReference type="RuleBase" id="RU367042"/>
    </source>
</evidence>
<protein>
    <recommendedName>
        <fullName evidence="4">60S ribosomal protein L7a</fullName>
    </recommendedName>
</protein>
<dbReference type="InterPro" id="IPR004038">
    <property type="entry name" value="Ribosomal_eL8/eL30/eS12/Gad45"/>
</dbReference>
<reference evidence="8" key="4">
    <citation type="submission" date="2020-06" db="EMBL/GenBank/DDBJ databases">
        <title>Cryo-EM structure of the highly atypical cytoplasmic ribosome of Euglena gracilis.</title>
        <authorList>
            <person name="Matzov D."/>
            <person name="Taoka M."/>
            <person name="Nobe Y."/>
            <person name="Yamauchi Y."/>
            <person name="Halfon Y."/>
            <person name="Asis N."/>
            <person name="Zimermann E."/>
            <person name="Rozenberg H."/>
            <person name="Bashan A."/>
            <person name="Bushan S."/>
            <person name="Isobe T."/>
            <person name="Gray M.W."/>
            <person name="Yonath A."/>
            <person name="Shalev-Benami M."/>
        </authorList>
    </citation>
    <scope>NUCLEOTIDE SEQUENCE</scope>
    <source>
        <strain evidence="8">Z</strain>
    </source>
</reference>
<dbReference type="AlphaFoldDB" id="Q4VH13"/>
<evidence type="ECO:0000313" key="7">
    <source>
        <dbReference type="EMBL" id="AAY21192.1"/>
    </source>
</evidence>
<keyword evidence="9" id="KW-0002">3D-structure</keyword>
<feature type="domain" description="Ribosomal protein eL8/eL30/eS12/Gadd45" evidence="6">
    <location>
        <begin position="167"/>
        <end position="246"/>
    </location>
</feature>
<evidence type="ECO:0000256" key="2">
    <source>
        <dbReference type="ARBA" id="ARBA00022980"/>
    </source>
</evidence>
<evidence type="ECO:0000256" key="3">
    <source>
        <dbReference type="ARBA" id="ARBA00023274"/>
    </source>
</evidence>
<feature type="region of interest" description="Disordered" evidence="5">
    <location>
        <begin position="1"/>
        <end position="76"/>
    </location>
</feature>
<feature type="compositionally biased region" description="Low complexity" evidence="5">
    <location>
        <begin position="1"/>
        <end position="21"/>
    </location>
</feature>
<keyword evidence="2 4" id="KW-0689">Ribosomal protein</keyword>
<accession>Q4VH13</accession>
<dbReference type="EMBL" id="MT583887">
    <property type="protein sequence ID" value="QLA09618.1"/>
    <property type="molecule type" value="mRNA"/>
</dbReference>
<name>Q4VH13_EUGGR</name>
<evidence type="ECO:0000256" key="5">
    <source>
        <dbReference type="SAM" id="MobiDB-lite"/>
    </source>
</evidence>
<dbReference type="InterPro" id="IPR001921">
    <property type="entry name" value="Ribosomal_eL8_euk"/>
</dbReference>
<evidence type="ECO:0000256" key="1">
    <source>
        <dbReference type="ARBA" id="ARBA00007337"/>
    </source>
</evidence>
<comment type="function">
    <text evidence="4">Component of the ribosome.</text>
</comment>
<dbReference type="EMDB" id="EMD-11232"/>
<dbReference type="Pfam" id="PF01248">
    <property type="entry name" value="Ribosomal_L7Ae"/>
    <property type="match status" value="1"/>
</dbReference>
<evidence type="ECO:0000259" key="6">
    <source>
        <dbReference type="Pfam" id="PF01248"/>
    </source>
</evidence>
<dbReference type="PRINTS" id="PR00882">
    <property type="entry name" value="RIBOSOMALL7A"/>
</dbReference>
<dbReference type="InterPro" id="IPR018492">
    <property type="entry name" value="Ribosomal_eL8/Nhp2"/>
</dbReference>
<keyword evidence="3 4" id="KW-0687">Ribonucleoprotein</keyword>
<dbReference type="GO" id="GO:0022625">
    <property type="term" value="C:cytosolic large ribosomal subunit"/>
    <property type="evidence" value="ECO:0007669"/>
    <property type="project" value="UniProtKB-UniRule"/>
</dbReference>